<comment type="caution">
    <text evidence="1">The sequence shown here is derived from an EMBL/GenBank/DDBJ whole genome shotgun (WGS) entry which is preliminary data.</text>
</comment>
<sequence>MISDIGHKLTAELLGEEYEKIPESRGVKFTIALNKPFIGHSGVLFTLGMSIAGMNEVTNVDENLGKKPMLQIHQPLRDGTKDEILRGLKEIKELLKGYQYEIIAIQSYKDDWPVNRVMAGMDRGNKTRYKNIFVVGDGAKGDDIEVDGVALGVQRVLEFFD</sequence>
<evidence type="ECO:0000313" key="1">
    <source>
        <dbReference type="EMBL" id="HHF48370.1"/>
    </source>
</evidence>
<dbReference type="Gene3D" id="3.90.660.50">
    <property type="match status" value="1"/>
</dbReference>
<reference evidence="1" key="1">
    <citation type="journal article" date="2020" name="mSystems">
        <title>Genome- and Community-Level Interaction Insights into Carbon Utilization and Element Cycling Functions of Hydrothermarchaeota in Hydrothermal Sediment.</title>
        <authorList>
            <person name="Zhou Z."/>
            <person name="Liu Y."/>
            <person name="Xu W."/>
            <person name="Pan J."/>
            <person name="Luo Z.H."/>
            <person name="Li M."/>
        </authorList>
    </citation>
    <scope>NUCLEOTIDE SEQUENCE [LARGE SCALE GENOMIC DNA]</scope>
    <source>
        <strain evidence="1">SpSt-10</strain>
    </source>
</reference>
<name>A0A7J3TIQ4_9EURY</name>
<dbReference type="EMBL" id="DRUC01000060">
    <property type="protein sequence ID" value="HHF48370.1"/>
    <property type="molecule type" value="Genomic_DNA"/>
</dbReference>
<accession>A0A7J3TIQ4</accession>
<proteinExistence type="predicted"/>
<organism evidence="1">
    <name type="scientific">Geoglobus ahangari</name>
    <dbReference type="NCBI Taxonomy" id="113653"/>
    <lineage>
        <taxon>Archaea</taxon>
        <taxon>Methanobacteriati</taxon>
        <taxon>Methanobacteriota</taxon>
        <taxon>Archaeoglobi</taxon>
        <taxon>Archaeoglobales</taxon>
        <taxon>Archaeoglobaceae</taxon>
        <taxon>Geoglobus</taxon>
    </lineage>
</organism>
<dbReference type="AlphaFoldDB" id="A0A7J3TIQ4"/>
<gene>
    <name evidence="1" type="ORF">ENL48_04145</name>
</gene>
<protein>
    <submittedName>
        <fullName evidence="1">Uncharacterized protein</fullName>
    </submittedName>
</protein>